<organism evidence="1 2">
    <name type="scientific">Aquisphaera giovannonii</name>
    <dbReference type="NCBI Taxonomy" id="406548"/>
    <lineage>
        <taxon>Bacteria</taxon>
        <taxon>Pseudomonadati</taxon>
        <taxon>Planctomycetota</taxon>
        <taxon>Planctomycetia</taxon>
        <taxon>Isosphaerales</taxon>
        <taxon>Isosphaeraceae</taxon>
        <taxon>Aquisphaera</taxon>
    </lineage>
</organism>
<protein>
    <recommendedName>
        <fullName evidence="3">Tetratricopeptide repeat protein</fullName>
    </recommendedName>
</protein>
<gene>
    <name evidence="1" type="ORF">OJF2_75820</name>
</gene>
<proteinExistence type="predicted"/>
<dbReference type="AlphaFoldDB" id="A0A5B9WGK2"/>
<evidence type="ECO:0000313" key="1">
    <source>
        <dbReference type="EMBL" id="QEH38970.1"/>
    </source>
</evidence>
<accession>A0A5B9WGK2</accession>
<dbReference type="EMBL" id="CP042997">
    <property type="protein sequence ID" value="QEH38970.1"/>
    <property type="molecule type" value="Genomic_DNA"/>
</dbReference>
<evidence type="ECO:0008006" key="3">
    <source>
        <dbReference type="Google" id="ProtNLM"/>
    </source>
</evidence>
<dbReference type="Proteomes" id="UP000324233">
    <property type="component" value="Chromosome"/>
</dbReference>
<reference evidence="1 2" key="1">
    <citation type="submission" date="2019-08" db="EMBL/GenBank/DDBJ databases">
        <title>Deep-cultivation of Planctomycetes and their phenomic and genomic characterization uncovers novel biology.</title>
        <authorList>
            <person name="Wiegand S."/>
            <person name="Jogler M."/>
            <person name="Boedeker C."/>
            <person name="Pinto D."/>
            <person name="Vollmers J."/>
            <person name="Rivas-Marin E."/>
            <person name="Kohn T."/>
            <person name="Peeters S.H."/>
            <person name="Heuer A."/>
            <person name="Rast P."/>
            <person name="Oberbeckmann S."/>
            <person name="Bunk B."/>
            <person name="Jeske O."/>
            <person name="Meyerdierks A."/>
            <person name="Storesund J.E."/>
            <person name="Kallscheuer N."/>
            <person name="Luecker S."/>
            <person name="Lage O.M."/>
            <person name="Pohl T."/>
            <person name="Merkel B.J."/>
            <person name="Hornburger P."/>
            <person name="Mueller R.-W."/>
            <person name="Bruemmer F."/>
            <person name="Labrenz M."/>
            <person name="Spormann A.M."/>
            <person name="Op den Camp H."/>
            <person name="Overmann J."/>
            <person name="Amann R."/>
            <person name="Jetten M.S.M."/>
            <person name="Mascher T."/>
            <person name="Medema M.H."/>
            <person name="Devos D.P."/>
            <person name="Kaster A.-K."/>
            <person name="Ovreas L."/>
            <person name="Rohde M."/>
            <person name="Galperin M.Y."/>
            <person name="Jogler C."/>
        </authorList>
    </citation>
    <scope>NUCLEOTIDE SEQUENCE [LARGE SCALE GENOMIC DNA]</scope>
    <source>
        <strain evidence="1 2">OJF2</strain>
    </source>
</reference>
<dbReference type="OrthoDB" id="1551390at2"/>
<dbReference type="InterPro" id="IPR011990">
    <property type="entry name" value="TPR-like_helical_dom_sf"/>
</dbReference>
<evidence type="ECO:0000313" key="2">
    <source>
        <dbReference type="Proteomes" id="UP000324233"/>
    </source>
</evidence>
<dbReference type="SUPFAM" id="SSF48452">
    <property type="entry name" value="TPR-like"/>
    <property type="match status" value="1"/>
</dbReference>
<dbReference type="Gene3D" id="1.25.40.10">
    <property type="entry name" value="Tetratricopeptide repeat domain"/>
    <property type="match status" value="1"/>
</dbReference>
<sequence length="152" mass="16892">MAEDDDDLERQVLRLLDEGDELLGEGRSDEAIATYESAWQLLPEPRTEQPGALHVLAAIGDVRFHRSEFTAGRGVFMTAMRCAHGEPLGNPFLRLRLGQCLYESGEMQEAANWLAGAFLTEGTKLFAEDDPKYLAFVKSQLEPPPGGWPEGW</sequence>
<keyword evidence="2" id="KW-1185">Reference proteome</keyword>
<name>A0A5B9WGK2_9BACT</name>
<dbReference type="KEGG" id="agv:OJF2_75820"/>
<dbReference type="RefSeq" id="WP_148598345.1">
    <property type="nucleotide sequence ID" value="NZ_CP042997.1"/>
</dbReference>